<dbReference type="SUPFAM" id="SSF160527">
    <property type="entry name" value="V-type ATPase subunit E-like"/>
    <property type="match status" value="1"/>
</dbReference>
<sequence length="185" mass="21465">MSIERIKQKIFDETDVRRQAIRQQYEQKIAELKKQTEEEIAKIHQTFVAKSQSETKSILERATTEAELEQKKQILTTKWEIINNIFEQVAQKFPQLPEYIDILKRVIEANISDKNSEVIITPADRAKLKPQFPNIKFIESSTIKGGVIIKSGKTELNFSLDANLRLLKDELIIELAKILFRPESL</sequence>
<dbReference type="AlphaFoldDB" id="A0A7C6EBH8"/>
<evidence type="ECO:0008006" key="2">
    <source>
        <dbReference type="Google" id="ProtNLM"/>
    </source>
</evidence>
<dbReference type="EMBL" id="DTLI01000116">
    <property type="protein sequence ID" value="HHS52096.1"/>
    <property type="molecule type" value="Genomic_DNA"/>
</dbReference>
<gene>
    <name evidence="1" type="ORF">ENW73_04430</name>
</gene>
<evidence type="ECO:0000313" key="1">
    <source>
        <dbReference type="EMBL" id="HHS52096.1"/>
    </source>
</evidence>
<reference evidence="1" key="1">
    <citation type="journal article" date="2020" name="mSystems">
        <title>Genome- and Community-Level Interaction Insights into Carbon Utilization and Element Cycling Functions of Hydrothermarchaeota in Hydrothermal Sediment.</title>
        <authorList>
            <person name="Zhou Z."/>
            <person name="Liu Y."/>
            <person name="Xu W."/>
            <person name="Pan J."/>
            <person name="Luo Z.H."/>
            <person name="Li M."/>
        </authorList>
    </citation>
    <scope>NUCLEOTIDE SEQUENCE [LARGE SCALE GENOMIC DNA]</scope>
    <source>
        <strain evidence="1">SpSt-876</strain>
    </source>
</reference>
<proteinExistence type="predicted"/>
<name>A0A7C6EBH8_UNCW3</name>
<dbReference type="Gene3D" id="1.20.5.620">
    <property type="entry name" value="F1F0 ATP synthase subunit B, membrane domain"/>
    <property type="match status" value="1"/>
</dbReference>
<accession>A0A7C6EBH8</accession>
<protein>
    <recommendedName>
        <fullName evidence="2">V-type proton ATPase subunit E</fullName>
    </recommendedName>
</protein>
<comment type="caution">
    <text evidence="1">The sequence shown here is derived from an EMBL/GenBank/DDBJ whole genome shotgun (WGS) entry which is preliminary data.</text>
</comment>
<organism evidence="1">
    <name type="scientific">candidate division WOR-3 bacterium</name>
    <dbReference type="NCBI Taxonomy" id="2052148"/>
    <lineage>
        <taxon>Bacteria</taxon>
        <taxon>Bacteria division WOR-3</taxon>
    </lineage>
</organism>